<sequence>MFMTSFILNVEQPIEGDDTAANYVNFRCRKFDGSKQRIIKCNHVTTYGYYGQWSSSCPSDFAICGMETKSEPNQGSGDDSALNDVTFFCCDR</sequence>
<dbReference type="Gene3D" id="2.100.10.20">
    <property type="entry name" value="Vitelline membrane outer layer protein I (VOMI)"/>
    <property type="match status" value="1"/>
</dbReference>
<dbReference type="AlphaFoldDB" id="A0AA89C4T8"/>
<reference evidence="1" key="1">
    <citation type="submission" date="2019-08" db="EMBL/GenBank/DDBJ databases">
        <title>The improved chromosome-level genome for the pearl oyster Pinctada fucata martensii using PacBio sequencing and Hi-C.</title>
        <authorList>
            <person name="Zheng Z."/>
        </authorList>
    </citation>
    <scope>NUCLEOTIDE SEQUENCE</scope>
    <source>
        <strain evidence="1">ZZ-2019</strain>
        <tissue evidence="1">Adductor muscle</tissue>
    </source>
</reference>
<gene>
    <name evidence="1" type="ORF">FSP39_010114</name>
</gene>
<evidence type="ECO:0000313" key="2">
    <source>
        <dbReference type="Proteomes" id="UP001186944"/>
    </source>
</evidence>
<dbReference type="InterPro" id="IPR005515">
    <property type="entry name" value="VOMI"/>
</dbReference>
<dbReference type="EMBL" id="VSWD01000003">
    <property type="protein sequence ID" value="KAK3105982.1"/>
    <property type="molecule type" value="Genomic_DNA"/>
</dbReference>
<accession>A0AA89C4T8</accession>
<dbReference type="InterPro" id="IPR036706">
    <property type="entry name" value="VOMI_sf"/>
</dbReference>
<dbReference type="PANTHER" id="PTHR18841:SF0">
    <property type="entry name" value="VITELLINE MEMBRANE OUTER LAYER 1 HOMOLOG A-RELATED"/>
    <property type="match status" value="1"/>
</dbReference>
<comment type="caution">
    <text evidence="1">The sequence shown here is derived from an EMBL/GenBank/DDBJ whole genome shotgun (WGS) entry which is preliminary data.</text>
</comment>
<dbReference type="Pfam" id="PF03762">
    <property type="entry name" value="VOMI"/>
    <property type="match status" value="1"/>
</dbReference>
<proteinExistence type="predicted"/>
<dbReference type="GO" id="GO:0005615">
    <property type="term" value="C:extracellular space"/>
    <property type="evidence" value="ECO:0007669"/>
    <property type="project" value="TreeGrafter"/>
</dbReference>
<evidence type="ECO:0000313" key="1">
    <source>
        <dbReference type="EMBL" id="KAK3105982.1"/>
    </source>
</evidence>
<protein>
    <submittedName>
        <fullName evidence="1">Uncharacterized protein</fullName>
    </submittedName>
</protein>
<organism evidence="1 2">
    <name type="scientific">Pinctada imbricata</name>
    <name type="common">Atlantic pearl-oyster</name>
    <name type="synonym">Pinctada martensii</name>
    <dbReference type="NCBI Taxonomy" id="66713"/>
    <lineage>
        <taxon>Eukaryota</taxon>
        <taxon>Metazoa</taxon>
        <taxon>Spiralia</taxon>
        <taxon>Lophotrochozoa</taxon>
        <taxon>Mollusca</taxon>
        <taxon>Bivalvia</taxon>
        <taxon>Autobranchia</taxon>
        <taxon>Pteriomorphia</taxon>
        <taxon>Pterioida</taxon>
        <taxon>Pterioidea</taxon>
        <taxon>Pteriidae</taxon>
        <taxon>Pinctada</taxon>
    </lineage>
</organism>
<dbReference type="PANTHER" id="PTHR18841">
    <property type="entry name" value="VITELLINE MEMBRANE OUTER LAYER PROTEIN I-RELATED"/>
    <property type="match status" value="1"/>
</dbReference>
<name>A0AA89C4T8_PINIB</name>
<keyword evidence="2" id="KW-1185">Reference proteome</keyword>
<dbReference type="SUPFAM" id="SSF51092">
    <property type="entry name" value="Vitelline membrane outer protein-I (VMO-I)"/>
    <property type="match status" value="1"/>
</dbReference>
<dbReference type="Proteomes" id="UP001186944">
    <property type="component" value="Unassembled WGS sequence"/>
</dbReference>